<keyword evidence="5" id="KW-1185">Reference proteome</keyword>
<reference evidence="4 5" key="1">
    <citation type="journal article" date="2008" name="Nature">
        <title>The Trichoplax genome and the nature of placozoans.</title>
        <authorList>
            <person name="Srivastava M."/>
            <person name="Begovic E."/>
            <person name="Chapman J."/>
            <person name="Putnam N.H."/>
            <person name="Hellsten U."/>
            <person name="Kawashima T."/>
            <person name="Kuo A."/>
            <person name="Mitros T."/>
            <person name="Salamov A."/>
            <person name="Carpenter M.L."/>
            <person name="Signorovitch A.Y."/>
            <person name="Moreno M.A."/>
            <person name="Kamm K."/>
            <person name="Grimwood J."/>
            <person name="Schmutz J."/>
            <person name="Shapiro H."/>
            <person name="Grigoriev I.V."/>
            <person name="Buss L.W."/>
            <person name="Schierwater B."/>
            <person name="Dellaporta S.L."/>
            <person name="Rokhsar D.S."/>
        </authorList>
    </citation>
    <scope>NUCLEOTIDE SEQUENCE [LARGE SCALE GENOMIC DNA]</scope>
    <source>
        <strain evidence="4 5">Grell-BS-1999</strain>
    </source>
</reference>
<organism evidence="4 5">
    <name type="scientific">Trichoplax adhaerens</name>
    <name type="common">Trichoplax reptans</name>
    <dbReference type="NCBI Taxonomy" id="10228"/>
    <lineage>
        <taxon>Eukaryota</taxon>
        <taxon>Metazoa</taxon>
        <taxon>Placozoa</taxon>
        <taxon>Uniplacotomia</taxon>
        <taxon>Trichoplacea</taxon>
        <taxon>Trichoplacidae</taxon>
        <taxon>Trichoplax</taxon>
    </lineage>
</organism>
<evidence type="ECO:0000256" key="1">
    <source>
        <dbReference type="ARBA" id="ARBA00006190"/>
    </source>
</evidence>
<evidence type="ECO:0000256" key="2">
    <source>
        <dbReference type="SAM" id="Coils"/>
    </source>
</evidence>
<dbReference type="GeneID" id="6754009"/>
<sequence length="212" mass="23315">MNSLNLTHIDVIALEQSRQQKRELNRVQRDLARDRNSMERQEKQLEAEIKKMAKLGNKQAATALAKQLLNLRKQKAKSLGVQTKVAAVGYQTQAIQSNMKMASAMSSASKTMTAMNKQLNLKELQATTQNFQRETAKMDMADELLNDTLDSVLDGSGDEEEQDAIVNQVLDEIGIETSGKLSAAPAPGASMPAKASTTGVEDIEEKLRQLRA</sequence>
<feature type="compositionally biased region" description="Low complexity" evidence="3">
    <location>
        <begin position="182"/>
        <end position="196"/>
    </location>
</feature>
<accession>B3RXS0</accession>
<dbReference type="Pfam" id="PF03357">
    <property type="entry name" value="Snf7"/>
    <property type="match status" value="1"/>
</dbReference>
<dbReference type="Gene3D" id="6.10.140.1230">
    <property type="match status" value="1"/>
</dbReference>
<dbReference type="KEGG" id="tad:TRIADDRAFT_25101"/>
<evidence type="ECO:0000313" key="4">
    <source>
        <dbReference type="EMBL" id="EDV24478.1"/>
    </source>
</evidence>
<name>B3RXS0_TRIAD</name>
<dbReference type="GO" id="GO:0005771">
    <property type="term" value="C:multivesicular body"/>
    <property type="evidence" value="ECO:0000318"/>
    <property type="project" value="GO_Central"/>
</dbReference>
<dbReference type="RefSeq" id="XP_002112368.1">
    <property type="nucleotide sequence ID" value="XM_002112332.1"/>
</dbReference>
<dbReference type="Proteomes" id="UP000009022">
    <property type="component" value="Unassembled WGS sequence"/>
</dbReference>
<dbReference type="OMA" id="MEMSEEM"/>
<evidence type="ECO:0000313" key="5">
    <source>
        <dbReference type="Proteomes" id="UP000009022"/>
    </source>
</evidence>
<dbReference type="eggNOG" id="KOG3231">
    <property type="taxonomic scope" value="Eukaryota"/>
</dbReference>
<dbReference type="GO" id="GO:0032509">
    <property type="term" value="P:endosome transport via multivesicular body sorting pathway"/>
    <property type="evidence" value="ECO:0000318"/>
    <property type="project" value="GO_Central"/>
</dbReference>
<dbReference type="GO" id="GO:0045324">
    <property type="term" value="P:late endosome to vacuole transport"/>
    <property type="evidence" value="ECO:0000318"/>
    <property type="project" value="GO_Central"/>
</dbReference>
<dbReference type="PANTHER" id="PTHR10476">
    <property type="entry name" value="CHARGED MULTIVESICULAR BODY PROTEIN"/>
    <property type="match status" value="1"/>
</dbReference>
<dbReference type="HOGENOM" id="CLU_069208_1_2_1"/>
<dbReference type="GO" id="GO:0000815">
    <property type="term" value="C:ESCRT III complex"/>
    <property type="evidence" value="ECO:0000318"/>
    <property type="project" value="GO_Central"/>
</dbReference>
<dbReference type="AlphaFoldDB" id="B3RXS0"/>
<keyword evidence="2" id="KW-0175">Coiled coil</keyword>
<comment type="similarity">
    <text evidence="1">Belongs to the SNF7 family.</text>
</comment>
<dbReference type="FunCoup" id="B3RXS0">
    <property type="interactions" value="1260"/>
</dbReference>
<feature type="region of interest" description="Disordered" evidence="3">
    <location>
        <begin position="178"/>
        <end position="212"/>
    </location>
</feature>
<dbReference type="GO" id="GO:0015031">
    <property type="term" value="P:protein transport"/>
    <property type="evidence" value="ECO:0000318"/>
    <property type="project" value="GO_Central"/>
</dbReference>
<dbReference type="InParanoid" id="B3RXS0"/>
<gene>
    <name evidence="4" type="ORF">TRIADDRAFT_25101</name>
</gene>
<dbReference type="PhylomeDB" id="B3RXS0"/>
<proteinExistence type="inferred from homology"/>
<dbReference type="InterPro" id="IPR005024">
    <property type="entry name" value="Snf7_fam"/>
</dbReference>
<dbReference type="EMBL" id="DS985245">
    <property type="protein sequence ID" value="EDV24478.1"/>
    <property type="molecule type" value="Genomic_DNA"/>
</dbReference>
<feature type="coiled-coil region" evidence="2">
    <location>
        <begin position="14"/>
        <end position="58"/>
    </location>
</feature>
<dbReference type="CTD" id="6754009"/>
<dbReference type="STRING" id="10228.B3RXS0"/>
<protein>
    <submittedName>
        <fullName evidence="4">Uncharacterized protein</fullName>
    </submittedName>
</protein>
<dbReference type="OrthoDB" id="5594417at2759"/>
<evidence type="ECO:0000256" key="3">
    <source>
        <dbReference type="SAM" id="MobiDB-lite"/>
    </source>
</evidence>